<accession>A0A1J4KN73</accession>
<keyword evidence="1 4" id="KW-0436">Ligase</keyword>
<dbReference type="InterPro" id="IPR004344">
    <property type="entry name" value="TTL/TTLL_fam"/>
</dbReference>
<keyword evidence="3" id="KW-0067">ATP-binding</keyword>
<gene>
    <name evidence="4" type="ORF">TRFO_01210</name>
</gene>
<dbReference type="SUPFAM" id="SSF56059">
    <property type="entry name" value="Glutathione synthetase ATP-binding domain-like"/>
    <property type="match status" value="1"/>
</dbReference>
<dbReference type="RefSeq" id="XP_068364380.1">
    <property type="nucleotide sequence ID" value="XM_068489969.1"/>
</dbReference>
<reference evidence="4" key="1">
    <citation type="submission" date="2016-10" db="EMBL/GenBank/DDBJ databases">
        <authorList>
            <person name="Benchimol M."/>
            <person name="Almeida L.G."/>
            <person name="Vasconcelos A.T."/>
            <person name="Perreira-Neves A."/>
            <person name="Rosa I.A."/>
            <person name="Tasca T."/>
            <person name="Bogo M.R."/>
            <person name="de Souza W."/>
        </authorList>
    </citation>
    <scope>NUCLEOTIDE SEQUENCE [LARGE SCALE GENOMIC DNA]</scope>
    <source>
        <strain evidence="4">K</strain>
    </source>
</reference>
<dbReference type="GO" id="GO:0070740">
    <property type="term" value="F:tubulin-glutamic acid ligase activity"/>
    <property type="evidence" value="ECO:0007669"/>
    <property type="project" value="TreeGrafter"/>
</dbReference>
<evidence type="ECO:0000313" key="5">
    <source>
        <dbReference type="Proteomes" id="UP000179807"/>
    </source>
</evidence>
<evidence type="ECO:0000256" key="1">
    <source>
        <dbReference type="ARBA" id="ARBA00022598"/>
    </source>
</evidence>
<dbReference type="Proteomes" id="UP000179807">
    <property type="component" value="Unassembled WGS sequence"/>
</dbReference>
<keyword evidence="5" id="KW-1185">Reference proteome</keyword>
<dbReference type="GO" id="GO:0005524">
    <property type="term" value="F:ATP binding"/>
    <property type="evidence" value="ECO:0007669"/>
    <property type="project" value="UniProtKB-KW"/>
</dbReference>
<dbReference type="PANTHER" id="PTHR12241">
    <property type="entry name" value="TUBULIN POLYGLUTAMYLASE"/>
    <property type="match status" value="1"/>
</dbReference>
<dbReference type="GO" id="GO:0015631">
    <property type="term" value="F:tubulin binding"/>
    <property type="evidence" value="ECO:0007669"/>
    <property type="project" value="TreeGrafter"/>
</dbReference>
<dbReference type="GeneID" id="94824673"/>
<keyword evidence="2" id="KW-0547">Nucleotide-binding</keyword>
<proteinExistence type="predicted"/>
<dbReference type="GO" id="GO:0000226">
    <property type="term" value="P:microtubule cytoskeleton organization"/>
    <property type="evidence" value="ECO:0007669"/>
    <property type="project" value="TreeGrafter"/>
</dbReference>
<dbReference type="GO" id="GO:0036064">
    <property type="term" value="C:ciliary basal body"/>
    <property type="evidence" value="ECO:0007669"/>
    <property type="project" value="TreeGrafter"/>
</dbReference>
<dbReference type="PROSITE" id="PS51221">
    <property type="entry name" value="TTL"/>
    <property type="match status" value="1"/>
</dbReference>
<dbReference type="EMBL" id="MLAK01000593">
    <property type="protein sequence ID" value="OHT11244.1"/>
    <property type="molecule type" value="Genomic_DNA"/>
</dbReference>
<dbReference type="VEuPathDB" id="TrichDB:TRFO_01210"/>
<comment type="caution">
    <text evidence="4">The sequence shown here is derived from an EMBL/GenBank/DDBJ whole genome shotgun (WGS) entry which is preliminary data.</text>
</comment>
<protein>
    <submittedName>
        <fullName evidence="4">Tubulin-tyrosine ligase family protein</fullName>
    </submittedName>
</protein>
<evidence type="ECO:0000313" key="4">
    <source>
        <dbReference type="EMBL" id="OHT11244.1"/>
    </source>
</evidence>
<dbReference type="AlphaFoldDB" id="A0A1J4KN73"/>
<dbReference type="PANTHER" id="PTHR12241:SF154">
    <property type="entry name" value="TUBULIN POLYGLUTAMYLASE TTLL11"/>
    <property type="match status" value="1"/>
</dbReference>
<dbReference type="Gene3D" id="3.30.470.20">
    <property type="entry name" value="ATP-grasp fold, B domain"/>
    <property type="match status" value="1"/>
</dbReference>
<sequence length="428" mass="49048">MNPKNTEVEIRRLRCHIIKDTFEAQGFNISSSSSDANLVWWDGSIPLDEFSSIKPEQHVNKIPGMDVLCYKSTLFQALNQMQPLFPNYYTFFPKTFLLPHQYSEFLKEHQKLNGRHRDAPTWIVKPRAGCCGAGIRLVQIPYDLAHDTTPSIVQRYVSPFLIDSHKFDFRLYLLISSLHPFTLYIYNEGIARFCTQKYHPPTRQNLSDKFMHITNTAINAENKISKDFEYTRSASSVFEAISESDPYGAQLWEKIKKISTLTLLALYPQIVTSVASHCGKKKQEKTIEPSNDPMNRFFHILGIDIMINDQCDPMVLELNDNPSMKVGVPFEDVLKRKLLSDTLKVVTLDGSTPPNIDSTGWQKLLPVDDGTHFTTVIRTIQQRALNVFGPKTPVNSLISQQAVKSIVYPKLTQDKSKLKKPVYRYHFQ</sequence>
<dbReference type="OrthoDB" id="202825at2759"/>
<dbReference type="Pfam" id="PF03133">
    <property type="entry name" value="TTL"/>
    <property type="match status" value="1"/>
</dbReference>
<evidence type="ECO:0000256" key="2">
    <source>
        <dbReference type="ARBA" id="ARBA00022741"/>
    </source>
</evidence>
<name>A0A1J4KN73_9EUKA</name>
<evidence type="ECO:0000256" key="3">
    <source>
        <dbReference type="ARBA" id="ARBA00022840"/>
    </source>
</evidence>
<organism evidence="4 5">
    <name type="scientific">Tritrichomonas foetus</name>
    <dbReference type="NCBI Taxonomy" id="1144522"/>
    <lineage>
        <taxon>Eukaryota</taxon>
        <taxon>Metamonada</taxon>
        <taxon>Parabasalia</taxon>
        <taxon>Tritrichomonadida</taxon>
        <taxon>Tritrichomonadidae</taxon>
        <taxon>Tritrichomonas</taxon>
    </lineage>
</organism>